<feature type="transmembrane region" description="Helical" evidence="2">
    <location>
        <begin position="54"/>
        <end position="72"/>
    </location>
</feature>
<keyword evidence="2" id="KW-0472">Membrane</keyword>
<dbReference type="AlphaFoldDB" id="A0AAE4Z8D0"/>
<protein>
    <submittedName>
        <fullName evidence="3">Uncharacterized protein</fullName>
    </submittedName>
</protein>
<keyword evidence="2" id="KW-0812">Transmembrane</keyword>
<evidence type="ECO:0000313" key="3">
    <source>
        <dbReference type="EMBL" id="NIR74863.1"/>
    </source>
</evidence>
<reference evidence="3 4" key="1">
    <citation type="submission" date="2020-01" db="EMBL/GenBank/DDBJ databases">
        <title>Genomes assembled from Gulf of Kutch pelagic sediment metagenomes.</title>
        <authorList>
            <person name="Chandrashekar M."/>
            <person name="Mahajan M.S."/>
            <person name="Dave K.J."/>
            <person name="Vatsa P."/>
            <person name="Nathani N.M."/>
        </authorList>
    </citation>
    <scope>NUCLEOTIDE SEQUENCE [LARGE SCALE GENOMIC DNA]</scope>
    <source>
        <strain evidence="3">KS3-K002</strain>
    </source>
</reference>
<evidence type="ECO:0000256" key="2">
    <source>
        <dbReference type="SAM" id="Phobius"/>
    </source>
</evidence>
<gene>
    <name evidence="3" type="ORF">GWO12_07085</name>
</gene>
<evidence type="ECO:0000256" key="1">
    <source>
        <dbReference type="SAM" id="MobiDB-lite"/>
    </source>
</evidence>
<name>A0AAE4Z8D0_9BACT</name>
<dbReference type="EMBL" id="JAACAK010000049">
    <property type="protein sequence ID" value="NIR74863.1"/>
    <property type="molecule type" value="Genomic_DNA"/>
</dbReference>
<feature type="region of interest" description="Disordered" evidence="1">
    <location>
        <begin position="1"/>
        <end position="29"/>
    </location>
</feature>
<accession>A0AAE4Z8D0</accession>
<keyword evidence="2" id="KW-1133">Transmembrane helix</keyword>
<proteinExistence type="predicted"/>
<comment type="caution">
    <text evidence="3">The sequence shown here is derived from an EMBL/GenBank/DDBJ whole genome shotgun (WGS) entry which is preliminary data.</text>
</comment>
<feature type="transmembrane region" description="Helical" evidence="2">
    <location>
        <begin position="78"/>
        <end position="99"/>
    </location>
</feature>
<organism evidence="3 4">
    <name type="scientific">Candidatus Kutchimonas denitrificans</name>
    <dbReference type="NCBI Taxonomy" id="3056748"/>
    <lineage>
        <taxon>Bacteria</taxon>
        <taxon>Pseudomonadati</taxon>
        <taxon>Gemmatimonadota</taxon>
        <taxon>Gemmatimonadia</taxon>
        <taxon>Candidatus Palauibacterales</taxon>
        <taxon>Candidatus Palauibacteraceae</taxon>
        <taxon>Candidatus Kutchimonas</taxon>
    </lineage>
</organism>
<dbReference type="Proteomes" id="UP000702544">
    <property type="component" value="Unassembled WGS sequence"/>
</dbReference>
<sequence>MAQQRDPTPERGEALRVASDPRLLPPAPASIDEPFFIVSPLPLTSGQDEARGNYALQGAILGGAIPFLILLTSDGMEAYAGFLLIVPGMAVGGLVGSLADRKAAWSARRG</sequence>
<evidence type="ECO:0000313" key="4">
    <source>
        <dbReference type="Proteomes" id="UP000702544"/>
    </source>
</evidence>